<keyword evidence="2 5" id="KW-0812">Transmembrane</keyword>
<comment type="caution">
    <text evidence="6">The sequence shown here is derived from an EMBL/GenBank/DDBJ whole genome shotgun (WGS) entry which is preliminary data.</text>
</comment>
<evidence type="ECO:0000256" key="3">
    <source>
        <dbReference type="ARBA" id="ARBA00022989"/>
    </source>
</evidence>
<evidence type="ECO:0000313" key="6">
    <source>
        <dbReference type="EMBL" id="MFC5138656.1"/>
    </source>
</evidence>
<evidence type="ECO:0000256" key="4">
    <source>
        <dbReference type="ARBA" id="ARBA00023136"/>
    </source>
</evidence>
<feature type="transmembrane region" description="Helical" evidence="5">
    <location>
        <begin position="31"/>
        <end position="56"/>
    </location>
</feature>
<evidence type="ECO:0000256" key="2">
    <source>
        <dbReference type="ARBA" id="ARBA00022692"/>
    </source>
</evidence>
<evidence type="ECO:0000256" key="1">
    <source>
        <dbReference type="ARBA" id="ARBA00004141"/>
    </source>
</evidence>
<dbReference type="RefSeq" id="WP_378020854.1">
    <property type="nucleotide sequence ID" value="NZ_JBHSKG010000004.1"/>
</dbReference>
<evidence type="ECO:0000313" key="7">
    <source>
        <dbReference type="Proteomes" id="UP001596175"/>
    </source>
</evidence>
<gene>
    <name evidence="6" type="ORF">ACFPK1_10470</name>
</gene>
<keyword evidence="7" id="KW-1185">Reference proteome</keyword>
<keyword evidence="4 5" id="KW-0472">Membrane</keyword>
<dbReference type="Proteomes" id="UP001596175">
    <property type="component" value="Unassembled WGS sequence"/>
</dbReference>
<proteinExistence type="predicted"/>
<comment type="subcellular location">
    <subcellularLocation>
        <location evidence="1">Membrane</location>
        <topology evidence="1">Multi-pass membrane protein</topology>
    </subcellularLocation>
</comment>
<dbReference type="InterPro" id="IPR016944">
    <property type="entry name" value="UCP030066"/>
</dbReference>
<accession>A0ABV9ZAL7</accession>
<feature type="transmembrane region" description="Helical" evidence="5">
    <location>
        <begin position="91"/>
        <end position="108"/>
    </location>
</feature>
<dbReference type="Pfam" id="PF13564">
    <property type="entry name" value="DoxX_2"/>
    <property type="match status" value="1"/>
</dbReference>
<dbReference type="InterPro" id="IPR032808">
    <property type="entry name" value="DoxX"/>
</dbReference>
<organism evidence="6 7">
    <name type="scientific">Actinomycetospora rhizophila</name>
    <dbReference type="NCBI Taxonomy" id="1416876"/>
    <lineage>
        <taxon>Bacteria</taxon>
        <taxon>Bacillati</taxon>
        <taxon>Actinomycetota</taxon>
        <taxon>Actinomycetes</taxon>
        <taxon>Pseudonocardiales</taxon>
        <taxon>Pseudonocardiaceae</taxon>
        <taxon>Actinomycetospora</taxon>
    </lineage>
</organism>
<keyword evidence="3 5" id="KW-1133">Transmembrane helix</keyword>
<name>A0ABV9ZAL7_9PSEU</name>
<reference evidence="7" key="1">
    <citation type="journal article" date="2019" name="Int. J. Syst. Evol. Microbiol.">
        <title>The Global Catalogue of Microorganisms (GCM) 10K type strain sequencing project: providing services to taxonomists for standard genome sequencing and annotation.</title>
        <authorList>
            <consortium name="The Broad Institute Genomics Platform"/>
            <consortium name="The Broad Institute Genome Sequencing Center for Infectious Disease"/>
            <person name="Wu L."/>
            <person name="Ma J."/>
        </authorList>
    </citation>
    <scope>NUCLEOTIDE SEQUENCE [LARGE SCALE GENOMIC DNA]</scope>
    <source>
        <strain evidence="7">XZYJ18</strain>
    </source>
</reference>
<evidence type="ECO:0000256" key="5">
    <source>
        <dbReference type="SAM" id="Phobius"/>
    </source>
</evidence>
<sequence>MKTYWTATAVTAFVLLSGGLADLLGADRVVAGIVALGYPAYLAAILGVWKILGAVAITVPGHPRLKEWAYAGIVFDLSGAAVSHLVSGSPLFHPVVTTTLLVVALISWTTRPASRRLVATGAAGERVAVPV</sequence>
<dbReference type="EMBL" id="JBHSKG010000004">
    <property type="protein sequence ID" value="MFC5138656.1"/>
    <property type="molecule type" value="Genomic_DNA"/>
</dbReference>
<dbReference type="PIRSF" id="PIRSF030066">
    <property type="entry name" value="UCP030066"/>
    <property type="match status" value="1"/>
</dbReference>
<protein>
    <submittedName>
        <fullName evidence="6">DoxX family protein</fullName>
    </submittedName>
</protein>